<evidence type="ECO:0000313" key="1">
    <source>
        <dbReference type="EMBL" id="KAK8388830.1"/>
    </source>
</evidence>
<evidence type="ECO:0000313" key="2">
    <source>
        <dbReference type="Proteomes" id="UP001487740"/>
    </source>
</evidence>
<protein>
    <submittedName>
        <fullName evidence="1">Uncharacterized protein</fullName>
    </submittedName>
</protein>
<dbReference type="EMBL" id="JARAKH010000028">
    <property type="protein sequence ID" value="KAK8388830.1"/>
    <property type="molecule type" value="Genomic_DNA"/>
</dbReference>
<name>A0AAW0TQ78_SCYPA</name>
<keyword evidence="2" id="KW-1185">Reference proteome</keyword>
<sequence>MADPTCAKLSGEHSLGDVVMIQAVGMGQQAMSEAQQAMSWESVSVVAGLTEVVKCLEDRVSAVELSDGHTQQALRDLVNIKTEYGGEEEAEGSEWDGRSITTELGDELVMMGQVAQPSTDQLGGLAYSHPSLPWPLPQSISLVFPMPLPYTPSPSPHGYRSSTVTRKPQEFDGQVSLEAYLAHFEMLVEAQRWDKQEKAVQLASSLKEPVMEAISPILDLRKRKGKTVDTGNSSRLGKGGRNQLVLHRPVSCTATMWCYWTLHNTTKTSGGQYMGWCMWQTLITRACWGLDYLLESHACLDFRKMCIELQGKEVPLLKANASTQLQSVLLVGKILVRPDDKQVCVLVTNLGDEEWQIPAGAAVGSCEAVELAYEVPGSGFKVIAVIHGLSAHLEDLQNRSIVCLDKEQAVQLG</sequence>
<organism evidence="1 2">
    <name type="scientific">Scylla paramamosain</name>
    <name type="common">Mud crab</name>
    <dbReference type="NCBI Taxonomy" id="85552"/>
    <lineage>
        <taxon>Eukaryota</taxon>
        <taxon>Metazoa</taxon>
        <taxon>Ecdysozoa</taxon>
        <taxon>Arthropoda</taxon>
        <taxon>Crustacea</taxon>
        <taxon>Multicrustacea</taxon>
        <taxon>Malacostraca</taxon>
        <taxon>Eumalacostraca</taxon>
        <taxon>Eucarida</taxon>
        <taxon>Decapoda</taxon>
        <taxon>Pleocyemata</taxon>
        <taxon>Brachyura</taxon>
        <taxon>Eubrachyura</taxon>
        <taxon>Portunoidea</taxon>
        <taxon>Portunidae</taxon>
        <taxon>Portuninae</taxon>
        <taxon>Scylla</taxon>
    </lineage>
</organism>
<proteinExistence type="predicted"/>
<dbReference type="AlphaFoldDB" id="A0AAW0TQ78"/>
<reference evidence="1 2" key="1">
    <citation type="submission" date="2023-03" db="EMBL/GenBank/DDBJ databases">
        <title>High-quality genome of Scylla paramamosain provides insights in environmental adaptation.</title>
        <authorList>
            <person name="Zhang L."/>
        </authorList>
    </citation>
    <scope>NUCLEOTIDE SEQUENCE [LARGE SCALE GENOMIC DNA]</scope>
    <source>
        <strain evidence="1">LZ_2023a</strain>
        <tissue evidence="1">Muscle</tissue>
    </source>
</reference>
<comment type="caution">
    <text evidence="1">The sequence shown here is derived from an EMBL/GenBank/DDBJ whole genome shotgun (WGS) entry which is preliminary data.</text>
</comment>
<accession>A0AAW0TQ78</accession>
<dbReference type="Proteomes" id="UP001487740">
    <property type="component" value="Unassembled WGS sequence"/>
</dbReference>
<gene>
    <name evidence="1" type="ORF">O3P69_020650</name>
</gene>